<evidence type="ECO:0000256" key="1">
    <source>
        <dbReference type="ARBA" id="ARBA00023157"/>
    </source>
</evidence>
<reference evidence="3 4" key="1">
    <citation type="submission" date="2018-07" db="EMBL/GenBank/DDBJ databases">
        <title>Genomic Encyclopedia of Type Strains, Phase III (KMG-III): the genomes of soil and plant-associated and newly described type strains.</title>
        <authorList>
            <person name="Whitman W."/>
        </authorList>
    </citation>
    <scope>NUCLEOTIDE SEQUENCE [LARGE SCALE GENOMIC DNA]</scope>
    <source>
        <strain evidence="3 4">CECT 7287</strain>
    </source>
</reference>
<gene>
    <name evidence="3" type="ORF">DFP98_15324</name>
</gene>
<dbReference type="InterPro" id="IPR036116">
    <property type="entry name" value="FN3_sf"/>
</dbReference>
<dbReference type="SMART" id="SM00060">
    <property type="entry name" value="FN3"/>
    <property type="match status" value="2"/>
</dbReference>
<accession>A0A3D9HTU2</accession>
<dbReference type="GO" id="GO:0016020">
    <property type="term" value="C:membrane"/>
    <property type="evidence" value="ECO:0007669"/>
    <property type="project" value="UniProtKB-SubCell"/>
</dbReference>
<organism evidence="3 4">
    <name type="scientific">Cohnella phaseoli</name>
    <dbReference type="NCBI Taxonomy" id="456490"/>
    <lineage>
        <taxon>Bacteria</taxon>
        <taxon>Bacillati</taxon>
        <taxon>Bacillota</taxon>
        <taxon>Bacilli</taxon>
        <taxon>Bacillales</taxon>
        <taxon>Paenibacillaceae</taxon>
        <taxon>Cohnella</taxon>
    </lineage>
</organism>
<protein>
    <submittedName>
        <fullName evidence="3">Fibronectin type III domain protein</fullName>
    </submittedName>
</protein>
<dbReference type="Pfam" id="PF14488">
    <property type="entry name" value="DUF4434"/>
    <property type="match status" value="1"/>
</dbReference>
<keyword evidence="1" id="KW-1015">Disulfide bond</keyword>
<dbReference type="PROSITE" id="PS50853">
    <property type="entry name" value="FN3"/>
    <property type="match status" value="2"/>
</dbReference>
<dbReference type="PANTHER" id="PTHR44170">
    <property type="entry name" value="PROTEIN SIDEKICK"/>
    <property type="match status" value="1"/>
</dbReference>
<dbReference type="InterPro" id="IPR027849">
    <property type="entry name" value="DUF4434"/>
</dbReference>
<dbReference type="Gene3D" id="2.60.40.10">
    <property type="entry name" value="Immunoglobulins"/>
    <property type="match status" value="1"/>
</dbReference>
<name>A0A3D9HTU2_9BACL</name>
<dbReference type="InterPro" id="IPR008979">
    <property type="entry name" value="Galactose-bd-like_sf"/>
</dbReference>
<dbReference type="Gene3D" id="2.60.120.260">
    <property type="entry name" value="Galactose-binding domain-like"/>
    <property type="match status" value="2"/>
</dbReference>
<feature type="domain" description="Fibronectin type-III" evidence="2">
    <location>
        <begin position="598"/>
        <end position="685"/>
    </location>
</feature>
<evidence type="ECO:0000259" key="2">
    <source>
        <dbReference type="PROSITE" id="PS50853"/>
    </source>
</evidence>
<dbReference type="InterPro" id="IPR017853">
    <property type="entry name" value="GH"/>
</dbReference>
<dbReference type="AlphaFoldDB" id="A0A3D9HTU2"/>
<dbReference type="InterPro" id="IPR013783">
    <property type="entry name" value="Ig-like_fold"/>
</dbReference>
<feature type="domain" description="Fibronectin type-III" evidence="2">
    <location>
        <begin position="204"/>
        <end position="290"/>
    </location>
</feature>
<sequence length="836" mass="90711">MNASVASHRLFSKETAVVALVVVILFALLPYSHASALIPPGKVNAAAGKSYVSGTSAHVSYPDTNGSELTDGLYASDVYSDSAWQGHFGSGTFDFVIDLGELEPITDLSIRFLQDLVTGIHLPDQVTYSLSVDGETFVQAGIVVRPSTDGTRQIVAYGLTGLLNTTARYVKVAVEQGDSVWTFADEIEALQDEPAVIDVDAPTVPTGLAVTETTGSSVTLSWTASTDNVLVTGYYVYSGLTVVAFTAAPYVTIDGLSSGTSYTYTVKAKDKAGNLSAASAPITTETTSPPVFSGTFLQPDLGDSWNAAQWEEEFEYMQDVGIDQLVLQWTANSKFKTAVYPTSVTGYTQNTTQDLMELALETGESVGTDIYVGLNVNDDWFFKYANDPIWLDQEEDAAIAFADDLWTKYGSYSSFKGWYLSLEVENWNFPTATEWGRLANYYDNVIAHLKTLSPNKPVVISPYFNPAGGLNLAGWQDMWEYILDVAPIDVIALQDGVGAGHATTGQLADWFAATQSAIANARPTTELWADTETFNLDFQPMAIQTMVDDMDAVQPYVTNYLSFSFNHYISPQQGNSLYYDTYKDYYDNGTVETVAPTIPAGLSATALDSQTVQLLWTGSTDNIGVVGYQIYRNDEWVGRTYTSLSEFTDVQLDASTAYQYKIQAIDAAGNLSGFSATANVTTPAGASYPTNLALGKTYTASEPAHANYPDSGGQLTDGIRATSNFGDAEWQGYFAAAPLEFVVDLGAVSTIDEINAGFLQDKPRYIFLPKQVEYFVSSDNINFTSVGVVSKPAVGEATRTKDYKMTGLSGVTGRYVKAKVTQLSSWIFMDEFEVRT</sequence>
<dbReference type="EMBL" id="QRDZ01000053">
    <property type="protein sequence ID" value="RED52934.1"/>
    <property type="molecule type" value="Genomic_DNA"/>
</dbReference>
<dbReference type="OrthoDB" id="6044697at2"/>
<dbReference type="PANTHER" id="PTHR44170:SF6">
    <property type="entry name" value="CONTACTIN"/>
    <property type="match status" value="1"/>
</dbReference>
<dbReference type="SUPFAM" id="SSF49265">
    <property type="entry name" value="Fibronectin type III"/>
    <property type="match status" value="2"/>
</dbReference>
<keyword evidence="4" id="KW-1185">Reference proteome</keyword>
<dbReference type="SUPFAM" id="SSF49785">
    <property type="entry name" value="Galactose-binding domain-like"/>
    <property type="match status" value="1"/>
</dbReference>
<dbReference type="CDD" id="cd00063">
    <property type="entry name" value="FN3"/>
    <property type="match status" value="2"/>
</dbReference>
<dbReference type="InterPro" id="IPR003961">
    <property type="entry name" value="FN3_dom"/>
</dbReference>
<comment type="caution">
    <text evidence="3">The sequence shown here is derived from an EMBL/GenBank/DDBJ whole genome shotgun (WGS) entry which is preliminary data.</text>
</comment>
<evidence type="ECO:0000313" key="3">
    <source>
        <dbReference type="EMBL" id="RED52934.1"/>
    </source>
</evidence>
<dbReference type="Pfam" id="PF00041">
    <property type="entry name" value="fn3"/>
    <property type="match status" value="1"/>
</dbReference>
<evidence type="ECO:0000313" key="4">
    <source>
        <dbReference type="Proteomes" id="UP000256977"/>
    </source>
</evidence>
<dbReference type="RefSeq" id="WP_116065652.1">
    <property type="nucleotide sequence ID" value="NZ_QRDZ01000053.1"/>
</dbReference>
<proteinExistence type="predicted"/>
<dbReference type="Gene3D" id="3.20.20.80">
    <property type="entry name" value="Glycosidases"/>
    <property type="match status" value="1"/>
</dbReference>
<dbReference type="SUPFAM" id="SSF51445">
    <property type="entry name" value="(Trans)glycosidases"/>
    <property type="match status" value="1"/>
</dbReference>
<dbReference type="Proteomes" id="UP000256977">
    <property type="component" value="Unassembled WGS sequence"/>
</dbReference>
<dbReference type="GO" id="GO:0098609">
    <property type="term" value="P:cell-cell adhesion"/>
    <property type="evidence" value="ECO:0007669"/>
    <property type="project" value="TreeGrafter"/>
</dbReference>